<evidence type="ECO:0000313" key="2">
    <source>
        <dbReference type="Proteomes" id="UP000671862"/>
    </source>
</evidence>
<organism evidence="1 2">
    <name type="scientific">Thermosipho ferrireducens</name>
    <dbReference type="NCBI Taxonomy" id="2571116"/>
    <lineage>
        <taxon>Bacteria</taxon>
        <taxon>Thermotogati</taxon>
        <taxon>Thermotogota</taxon>
        <taxon>Thermotogae</taxon>
        <taxon>Thermotogales</taxon>
        <taxon>Fervidobacteriaceae</taxon>
        <taxon>Thermosipho</taxon>
    </lineage>
</organism>
<gene>
    <name evidence="1" type="ORF">JYK00_06590</name>
</gene>
<sequence>MNLSLGGDSALYLSIPAFFKAAYEENIRFEEIHCTGFSCIPAFYITYFNSVDRAYLISRNIFDELKNIFNFYEGVNLLGIVRQFRMLYKASRSMHGVKNQKLLKDFITKNFPDITTEKVPALKIHVFNLETATEEIVTGRFHEALMKTLSFPLDYSPYENCITGSWAYGVPNGDLIVLLEKNTEIAPKNALDYMTAATIARTKKIIELRSKKAKHVLKATFTSIDPIIVAPKLYKETKKFFQEHFKNKE</sequence>
<protein>
    <submittedName>
        <fullName evidence="1">Uncharacterized protein</fullName>
    </submittedName>
</protein>
<evidence type="ECO:0000313" key="1">
    <source>
        <dbReference type="EMBL" id="QTA37402.1"/>
    </source>
</evidence>
<keyword evidence="2" id="KW-1185">Reference proteome</keyword>
<dbReference type="RefSeq" id="WP_207566127.1">
    <property type="nucleotide sequence ID" value="NZ_CP071446.1"/>
</dbReference>
<reference evidence="1 2" key="1">
    <citation type="submission" date="2021-03" db="EMBL/GenBank/DDBJ databases">
        <title>Thermosipho ferrireducens sp.nov., an anaerobic thermophilic iron-reducing bacterium isolated from a deep-sea hydrothermal sulfide deposits.</title>
        <authorList>
            <person name="Zeng X."/>
            <person name="Chen Y."/>
            <person name="Shao Z."/>
        </authorList>
    </citation>
    <scope>NUCLEOTIDE SEQUENCE [LARGE SCALE GENOMIC DNA]</scope>
    <source>
        <strain evidence="1 2">JL129W03</strain>
    </source>
</reference>
<dbReference type="EMBL" id="CP071446">
    <property type="protein sequence ID" value="QTA37402.1"/>
    <property type="molecule type" value="Genomic_DNA"/>
</dbReference>
<proteinExistence type="predicted"/>
<name>A0ABX7S4L3_9BACT</name>
<accession>A0ABX7S4L3</accession>
<dbReference type="Proteomes" id="UP000671862">
    <property type="component" value="Chromosome"/>
</dbReference>